<evidence type="ECO:0000313" key="3">
    <source>
        <dbReference type="Proteomes" id="UP000315522"/>
    </source>
</evidence>
<reference evidence="2 3" key="1">
    <citation type="submission" date="2018-05" db="EMBL/GenBank/DDBJ databases">
        <title>Genome sequencing and assembly of the regulated plant pathogen Lachnellula willkommii and related sister species for the development of diagnostic species identification markers.</title>
        <authorList>
            <person name="Giroux E."/>
            <person name="Bilodeau G."/>
        </authorList>
    </citation>
    <scope>NUCLEOTIDE SEQUENCE [LARGE SCALE GENOMIC DNA]</scope>
    <source>
        <strain evidence="2 3">CBS 172.35</strain>
    </source>
</reference>
<dbReference type="PANTHER" id="PTHR13639">
    <property type="entry name" value="CYTOCHROME C OXIDASE ASSEMBLY FACTOR 4 HOMOLOG, MITOCHONDRIAL"/>
    <property type="match status" value="1"/>
</dbReference>
<dbReference type="PANTHER" id="PTHR13639:SF2">
    <property type="entry name" value="CYTOCHROME C OXIDASE ASSEMBLY FACTOR 4 HOMOLOG, MITOCHONDRIAL"/>
    <property type="match status" value="1"/>
</dbReference>
<dbReference type="InterPro" id="IPR039870">
    <property type="entry name" value="Coa4-like"/>
</dbReference>
<feature type="region of interest" description="Disordered" evidence="1">
    <location>
        <begin position="1"/>
        <end position="25"/>
    </location>
</feature>
<name>A0A559M2W9_9HELO</name>
<evidence type="ECO:0000256" key="1">
    <source>
        <dbReference type="SAM" id="MobiDB-lite"/>
    </source>
</evidence>
<proteinExistence type="predicted"/>
<accession>A0A559M2W9</accession>
<sequence>MSKSESDSKQAAAVEDDDDEPDDWDKRIFSTGCAGELILPRASVFQTHLLMIMFTAENTKMNDCYYEKKDWRLCKNELELFRQCWKQQQNDKRTGMKDA</sequence>
<evidence type="ECO:0000313" key="2">
    <source>
        <dbReference type="EMBL" id="TVY87316.1"/>
    </source>
</evidence>
<dbReference type="Proteomes" id="UP000315522">
    <property type="component" value="Unassembled WGS sequence"/>
</dbReference>
<dbReference type="AlphaFoldDB" id="A0A559M2W9"/>
<organism evidence="2 3">
    <name type="scientific">Lachnellula willkommii</name>
    <dbReference type="NCBI Taxonomy" id="215461"/>
    <lineage>
        <taxon>Eukaryota</taxon>
        <taxon>Fungi</taxon>
        <taxon>Dikarya</taxon>
        <taxon>Ascomycota</taxon>
        <taxon>Pezizomycotina</taxon>
        <taxon>Leotiomycetes</taxon>
        <taxon>Helotiales</taxon>
        <taxon>Lachnaceae</taxon>
        <taxon>Lachnellula</taxon>
    </lineage>
</organism>
<dbReference type="GO" id="GO:0005758">
    <property type="term" value="C:mitochondrial intermembrane space"/>
    <property type="evidence" value="ECO:0007669"/>
    <property type="project" value="InterPro"/>
</dbReference>
<comment type="caution">
    <text evidence="2">The sequence shown here is derived from an EMBL/GenBank/DDBJ whole genome shotgun (WGS) entry which is preliminary data.</text>
</comment>
<gene>
    <name evidence="2" type="primary">COA4</name>
    <name evidence="2" type="ORF">LAWI1_G004671</name>
</gene>
<feature type="compositionally biased region" description="Acidic residues" evidence="1">
    <location>
        <begin position="14"/>
        <end position="23"/>
    </location>
</feature>
<keyword evidence="3" id="KW-1185">Reference proteome</keyword>
<protein>
    <submittedName>
        <fullName evidence="2">Cytochrome oxidase assembly factor</fullName>
    </submittedName>
</protein>
<dbReference type="EMBL" id="QGML01002552">
    <property type="protein sequence ID" value="TVY87316.1"/>
    <property type="molecule type" value="Genomic_DNA"/>
</dbReference>
<dbReference type="GO" id="GO:0033617">
    <property type="term" value="P:mitochondrial respiratory chain complex IV assembly"/>
    <property type="evidence" value="ECO:0007669"/>
    <property type="project" value="InterPro"/>
</dbReference>